<proteinExistence type="inferred from homology"/>
<keyword evidence="9" id="KW-1185">Reference proteome</keyword>
<dbReference type="Pfam" id="PF01061">
    <property type="entry name" value="ABC2_membrane"/>
    <property type="match status" value="1"/>
</dbReference>
<dbReference type="RefSeq" id="WP_127918748.1">
    <property type="nucleotide sequence ID" value="NZ_RKLP01000017.1"/>
</dbReference>
<keyword evidence="6" id="KW-0813">Transport</keyword>
<feature type="domain" description="ABC transmembrane type-2" evidence="7">
    <location>
        <begin position="61"/>
        <end position="288"/>
    </location>
</feature>
<evidence type="ECO:0000256" key="5">
    <source>
        <dbReference type="ARBA" id="ARBA00023251"/>
    </source>
</evidence>
<name>A0A3S3ARP2_9NOCA</name>
<feature type="transmembrane region" description="Helical" evidence="6">
    <location>
        <begin position="148"/>
        <end position="167"/>
    </location>
</feature>
<dbReference type="GO" id="GO:0043190">
    <property type="term" value="C:ATP-binding cassette (ABC) transporter complex"/>
    <property type="evidence" value="ECO:0007669"/>
    <property type="project" value="InterPro"/>
</dbReference>
<dbReference type="PANTHER" id="PTHR43027">
    <property type="entry name" value="DOXORUBICIN RESISTANCE ABC TRANSPORTER PERMEASE PROTEIN DRRC-RELATED"/>
    <property type="match status" value="1"/>
</dbReference>
<comment type="similarity">
    <text evidence="6">Belongs to the ABC-2 integral membrane protein family.</text>
</comment>
<reference evidence="8 9" key="1">
    <citation type="submission" date="2018-11" db="EMBL/GenBank/DDBJ databases">
        <title>Rhodococcus spongicola sp. nov. and Rhodococcus xishaensis sp. nov. from marine sponges.</title>
        <authorList>
            <person name="Li L."/>
            <person name="Lin H.W."/>
        </authorList>
    </citation>
    <scope>NUCLEOTIDE SEQUENCE [LARGE SCALE GENOMIC DNA]</scope>
    <source>
        <strain evidence="8 9">CCTCC AB2014297</strain>
    </source>
</reference>
<keyword evidence="6" id="KW-1003">Cell membrane</keyword>
<evidence type="ECO:0000256" key="4">
    <source>
        <dbReference type="ARBA" id="ARBA00023136"/>
    </source>
</evidence>
<keyword evidence="5" id="KW-0046">Antibiotic resistance</keyword>
<dbReference type="PANTHER" id="PTHR43027:SF1">
    <property type="entry name" value="DOXORUBICIN RESISTANCE ABC TRANSPORTER PERMEASE PROTEIN DRRC-RELATED"/>
    <property type="match status" value="1"/>
</dbReference>
<dbReference type="InterPro" id="IPR013525">
    <property type="entry name" value="ABC2_TM"/>
</dbReference>
<keyword evidence="2 6" id="KW-0812">Transmembrane</keyword>
<feature type="transmembrane region" description="Helical" evidence="6">
    <location>
        <begin position="173"/>
        <end position="197"/>
    </location>
</feature>
<evidence type="ECO:0000256" key="1">
    <source>
        <dbReference type="ARBA" id="ARBA00004141"/>
    </source>
</evidence>
<dbReference type="PROSITE" id="PS51012">
    <property type="entry name" value="ABC_TM2"/>
    <property type="match status" value="1"/>
</dbReference>
<feature type="transmembrane region" description="Helical" evidence="6">
    <location>
        <begin position="93"/>
        <end position="117"/>
    </location>
</feature>
<comment type="subcellular location">
    <subcellularLocation>
        <location evidence="6">Cell membrane</location>
        <topology evidence="6">Multi-pass membrane protein</topology>
    </subcellularLocation>
    <subcellularLocation>
        <location evidence="1">Membrane</location>
        <topology evidence="1">Multi-pass membrane protein</topology>
    </subcellularLocation>
</comment>
<feature type="transmembrane region" description="Helical" evidence="6">
    <location>
        <begin position="62"/>
        <end position="81"/>
    </location>
</feature>
<dbReference type="GO" id="GO:0046677">
    <property type="term" value="P:response to antibiotic"/>
    <property type="evidence" value="ECO:0007669"/>
    <property type="project" value="UniProtKB-KW"/>
</dbReference>
<organism evidence="8 9">
    <name type="scientific">Prescottella agglutinans</name>
    <dbReference type="NCBI Taxonomy" id="1644129"/>
    <lineage>
        <taxon>Bacteria</taxon>
        <taxon>Bacillati</taxon>
        <taxon>Actinomycetota</taxon>
        <taxon>Actinomycetes</taxon>
        <taxon>Mycobacteriales</taxon>
        <taxon>Nocardiaceae</taxon>
        <taxon>Prescottella</taxon>
    </lineage>
</organism>
<dbReference type="EMBL" id="RKLP01000017">
    <property type="protein sequence ID" value="RVW06849.1"/>
    <property type="molecule type" value="Genomic_DNA"/>
</dbReference>
<protein>
    <recommendedName>
        <fullName evidence="6">Transport permease protein</fullName>
    </recommendedName>
</protein>
<evidence type="ECO:0000256" key="6">
    <source>
        <dbReference type="RuleBase" id="RU361157"/>
    </source>
</evidence>
<dbReference type="InterPro" id="IPR000412">
    <property type="entry name" value="ABC_2_transport"/>
</dbReference>
<feature type="transmembrane region" description="Helical" evidence="6">
    <location>
        <begin position="209"/>
        <end position="233"/>
    </location>
</feature>
<evidence type="ECO:0000256" key="2">
    <source>
        <dbReference type="ARBA" id="ARBA00022692"/>
    </source>
</evidence>
<keyword evidence="3 6" id="KW-1133">Transmembrane helix</keyword>
<comment type="caution">
    <text evidence="8">The sequence shown here is derived from an EMBL/GenBank/DDBJ whole genome shotgun (WGS) entry which is preliminary data.</text>
</comment>
<dbReference type="PIRSF" id="PIRSF006648">
    <property type="entry name" value="DrrB"/>
    <property type="match status" value="1"/>
</dbReference>
<evidence type="ECO:0000259" key="7">
    <source>
        <dbReference type="PROSITE" id="PS51012"/>
    </source>
</evidence>
<sequence>MSNSPKSTIPGATLMSEQAAGGMFAFPRPTETWPESSARALWTHSLIQSKRLLMRWSRDPSTMIQALLYPALTLVMFRIVIGNTVTAATGQPAVYGQVPMIILIGAMFGSIVSAVGLRAERKTGLLSRFWTLPIHRAAGLVGRMMAEAVRVFVTTLVILMVGFMLGFRLTQGILPSILLVLLPIVFGMGFAMMVTALATVAGDAPLVELVSISCTLLMFFNSGFVPVMAYPTWLQPIVAAQPMSCAIDAMRALALGGPTLVPVLQTLAWSFGMIAVFLYPAIRGYRRAAETG</sequence>
<gene>
    <name evidence="8" type="ORF">EGT67_24640</name>
</gene>
<feature type="transmembrane region" description="Helical" evidence="6">
    <location>
        <begin position="260"/>
        <end position="282"/>
    </location>
</feature>
<keyword evidence="4 6" id="KW-0472">Membrane</keyword>
<accession>A0A3S3ARP2</accession>
<evidence type="ECO:0000256" key="3">
    <source>
        <dbReference type="ARBA" id="ARBA00022989"/>
    </source>
</evidence>
<dbReference type="Proteomes" id="UP000286208">
    <property type="component" value="Unassembled WGS sequence"/>
</dbReference>
<evidence type="ECO:0000313" key="9">
    <source>
        <dbReference type="Proteomes" id="UP000286208"/>
    </source>
</evidence>
<dbReference type="InterPro" id="IPR052902">
    <property type="entry name" value="ABC-2_transporter"/>
</dbReference>
<dbReference type="OrthoDB" id="26267at2"/>
<dbReference type="AlphaFoldDB" id="A0A3S3ARP2"/>
<dbReference type="GO" id="GO:0140359">
    <property type="term" value="F:ABC-type transporter activity"/>
    <property type="evidence" value="ECO:0007669"/>
    <property type="project" value="InterPro"/>
</dbReference>
<dbReference type="InterPro" id="IPR047817">
    <property type="entry name" value="ABC2_TM_bact-type"/>
</dbReference>
<evidence type="ECO:0000313" key="8">
    <source>
        <dbReference type="EMBL" id="RVW06849.1"/>
    </source>
</evidence>